<dbReference type="InterPro" id="IPR005232">
    <property type="entry name" value="LarE"/>
</dbReference>
<feature type="active site" description="Nucleophile and sulfur donor" evidence="1">
    <location>
        <position position="179"/>
    </location>
</feature>
<dbReference type="GO" id="GO:0004066">
    <property type="term" value="F:asparagine synthase (glutamine-hydrolyzing) activity"/>
    <property type="evidence" value="ECO:0007669"/>
    <property type="project" value="InterPro"/>
</dbReference>
<dbReference type="Pfam" id="PF00733">
    <property type="entry name" value="Asn_synthase"/>
    <property type="match status" value="1"/>
</dbReference>
<evidence type="ECO:0000256" key="1">
    <source>
        <dbReference type="PIRSR" id="PIRSR006661-1"/>
    </source>
</evidence>
<gene>
    <name evidence="3" type="ORF">BHF68_03675</name>
</gene>
<dbReference type="OrthoDB" id="9776919at2"/>
<evidence type="ECO:0000259" key="2">
    <source>
        <dbReference type="Pfam" id="PF00733"/>
    </source>
</evidence>
<dbReference type="InterPro" id="IPR052188">
    <property type="entry name" value="Ni-pincer_cofactor_biosynth"/>
</dbReference>
<organism evidence="3 4">
    <name type="scientific">Desulfuribacillus alkaliarsenatis</name>
    <dbReference type="NCBI Taxonomy" id="766136"/>
    <lineage>
        <taxon>Bacteria</taxon>
        <taxon>Bacillati</taxon>
        <taxon>Bacillota</taxon>
        <taxon>Desulfuribacillia</taxon>
        <taxon>Desulfuribacillales</taxon>
        <taxon>Desulfuribacillaceae</taxon>
        <taxon>Desulfuribacillus</taxon>
    </lineage>
</organism>
<dbReference type="PANTHER" id="PTHR43169:SF2">
    <property type="entry name" value="NAD_GMP SYNTHASE DOMAIN-CONTAINING PROTEIN"/>
    <property type="match status" value="1"/>
</dbReference>
<dbReference type="Proteomes" id="UP000094296">
    <property type="component" value="Unassembled WGS sequence"/>
</dbReference>
<dbReference type="PANTHER" id="PTHR43169">
    <property type="entry name" value="EXSB FAMILY PROTEIN"/>
    <property type="match status" value="1"/>
</dbReference>
<dbReference type="PIRSF" id="PIRSF006661">
    <property type="entry name" value="PP-lp_UCP006661"/>
    <property type="match status" value="1"/>
</dbReference>
<dbReference type="GO" id="GO:0016783">
    <property type="term" value="F:sulfurtransferase activity"/>
    <property type="evidence" value="ECO:0007669"/>
    <property type="project" value="InterPro"/>
</dbReference>
<proteinExistence type="predicted"/>
<dbReference type="STRING" id="766136.BHF68_03675"/>
<comment type="caution">
    <text evidence="3">The sequence shown here is derived from an EMBL/GenBank/DDBJ whole genome shotgun (WGS) entry which is preliminary data.</text>
</comment>
<dbReference type="RefSeq" id="WP_069642722.1">
    <property type="nucleotide sequence ID" value="NZ_MIJE01000011.1"/>
</dbReference>
<dbReference type="NCBIfam" id="TIGR00268">
    <property type="entry name" value="ATP-dependent sacrificial sulfur transferase LarE"/>
    <property type="match status" value="1"/>
</dbReference>
<dbReference type="CDD" id="cd01990">
    <property type="entry name" value="LarE-like"/>
    <property type="match status" value="1"/>
</dbReference>
<feature type="domain" description="Asparagine synthetase" evidence="2">
    <location>
        <begin position="22"/>
        <end position="85"/>
    </location>
</feature>
<dbReference type="EMBL" id="MIJE01000011">
    <property type="protein sequence ID" value="OEF97324.1"/>
    <property type="molecule type" value="Genomic_DNA"/>
</dbReference>
<dbReference type="InterPro" id="IPR014729">
    <property type="entry name" value="Rossmann-like_a/b/a_fold"/>
</dbReference>
<dbReference type="AlphaFoldDB" id="A0A1E5G2X0"/>
<name>A0A1E5G2X0_9FIRM</name>
<sequence length="272" mass="30653">MKINVELFNKLTALDNILKEMGSVVIAFSGGVDSTFLLARAKHILNDNVIAVTAASETFPAKEVEFAKKIADHLSVSHIVTQIEELKNEHFVNNDKYRCYHCKNGLFSHILEIASEHNVTVVSDGSNLDDCQDYRPGLNALKELGIRSPLIEAEFTKDDIRIISKEMNLETWNKPSFACLSSRIPYGVEITQEKINQIEAAEEFLKALTLKQVRVRYHDTIARIEVLPEDFTTLIANAEEINQYLTSIGFNYVTMDLAGYKSGSMNRILKKP</sequence>
<dbReference type="SUPFAM" id="SSF52402">
    <property type="entry name" value="Adenine nucleotide alpha hydrolases-like"/>
    <property type="match status" value="1"/>
</dbReference>
<keyword evidence="4" id="KW-1185">Reference proteome</keyword>
<dbReference type="Gene3D" id="3.40.50.620">
    <property type="entry name" value="HUPs"/>
    <property type="match status" value="1"/>
</dbReference>
<protein>
    <submittedName>
        <fullName evidence="3">TIGR00268 family protein</fullName>
    </submittedName>
</protein>
<accession>A0A1E5G2X0</accession>
<dbReference type="GO" id="GO:0006529">
    <property type="term" value="P:asparagine biosynthetic process"/>
    <property type="evidence" value="ECO:0007669"/>
    <property type="project" value="InterPro"/>
</dbReference>
<dbReference type="InterPro" id="IPR001962">
    <property type="entry name" value="Asn_synthase"/>
</dbReference>
<evidence type="ECO:0000313" key="4">
    <source>
        <dbReference type="Proteomes" id="UP000094296"/>
    </source>
</evidence>
<reference evidence="3 4" key="1">
    <citation type="submission" date="2016-09" db="EMBL/GenBank/DDBJ databases">
        <title>Draft genome sequence for the type strain of Desulfuribacillus alkaliarsenatis AHT28, an obligately anaerobic, sulfidogenic bacterium isolated from Russian soda lake sediments.</title>
        <authorList>
            <person name="Abin C.A."/>
            <person name="Hollibaugh J.T."/>
        </authorList>
    </citation>
    <scope>NUCLEOTIDE SEQUENCE [LARGE SCALE GENOMIC DNA]</scope>
    <source>
        <strain evidence="3 4">AHT28</strain>
    </source>
</reference>
<evidence type="ECO:0000313" key="3">
    <source>
        <dbReference type="EMBL" id="OEF97324.1"/>
    </source>
</evidence>